<organism evidence="2 3">
    <name type="scientific">Edaphochlamys debaryana</name>
    <dbReference type="NCBI Taxonomy" id="47281"/>
    <lineage>
        <taxon>Eukaryota</taxon>
        <taxon>Viridiplantae</taxon>
        <taxon>Chlorophyta</taxon>
        <taxon>core chlorophytes</taxon>
        <taxon>Chlorophyceae</taxon>
        <taxon>CS clade</taxon>
        <taxon>Chlamydomonadales</taxon>
        <taxon>Chlamydomonadales incertae sedis</taxon>
        <taxon>Edaphochlamys</taxon>
    </lineage>
</organism>
<name>A0A835Y4X8_9CHLO</name>
<dbReference type="AlphaFoldDB" id="A0A835Y4X8"/>
<dbReference type="PANTHER" id="PTHR13554">
    <property type="entry name" value="26S PROTEASOME NON-ATPASE REGULATORY SUBUNIT 5-RELATED"/>
    <property type="match status" value="1"/>
</dbReference>
<dbReference type="GO" id="GO:0005829">
    <property type="term" value="C:cytosol"/>
    <property type="evidence" value="ECO:0007669"/>
    <property type="project" value="TreeGrafter"/>
</dbReference>
<feature type="region of interest" description="Disordered" evidence="1">
    <location>
        <begin position="208"/>
        <end position="227"/>
    </location>
</feature>
<comment type="caution">
    <text evidence="2">The sequence shown here is derived from an EMBL/GenBank/DDBJ whole genome shotgun (WGS) entry which is preliminary data.</text>
</comment>
<protein>
    <submittedName>
        <fullName evidence="2">Uncharacterized protein</fullName>
    </submittedName>
</protein>
<dbReference type="SUPFAM" id="SSF48371">
    <property type="entry name" value="ARM repeat"/>
    <property type="match status" value="1"/>
</dbReference>
<gene>
    <name evidence="2" type="ORF">HYH03_005985</name>
</gene>
<proteinExistence type="predicted"/>
<dbReference type="Proteomes" id="UP000612055">
    <property type="component" value="Unassembled WGS sequence"/>
</dbReference>
<dbReference type="GO" id="GO:0043248">
    <property type="term" value="P:proteasome assembly"/>
    <property type="evidence" value="ECO:0007669"/>
    <property type="project" value="InterPro"/>
</dbReference>
<reference evidence="2" key="1">
    <citation type="journal article" date="2020" name="bioRxiv">
        <title>Comparative genomics of Chlamydomonas.</title>
        <authorList>
            <person name="Craig R.J."/>
            <person name="Hasan A.R."/>
            <person name="Ness R.W."/>
            <person name="Keightley P.D."/>
        </authorList>
    </citation>
    <scope>NUCLEOTIDE SEQUENCE</scope>
    <source>
        <strain evidence="2">CCAP 11/70</strain>
    </source>
</reference>
<dbReference type="InterPro" id="IPR011989">
    <property type="entry name" value="ARM-like"/>
</dbReference>
<dbReference type="OrthoDB" id="10250600at2759"/>
<dbReference type="InterPro" id="IPR016024">
    <property type="entry name" value="ARM-type_fold"/>
</dbReference>
<dbReference type="Gene3D" id="1.25.10.10">
    <property type="entry name" value="Leucine-rich Repeat Variant"/>
    <property type="match status" value="1"/>
</dbReference>
<evidence type="ECO:0000256" key="1">
    <source>
        <dbReference type="SAM" id="MobiDB-lite"/>
    </source>
</evidence>
<sequence length="608" mass="61279">MVSNGDGAGGDLPQLVQACRELDSVPPPLSDSHAHAFFSDFTLERLFRALSEARDKDHVAVVSDALGRLLATDLGQSMLPSALPYLEAASTSPLPPLRRLAADQYGSLLLNTIRQRDATDDAATTACLQLVGILSDPDASVAAAAARAVKAYVSAGGASALRRLLGPGSPVAAALAASAEEDRTGGTVRLRVTALALELAAAAVEGESRPYANGHHGAEPASTSARADDSALRPMELLRGSGLLQPLLQQLADPSDALACLAALQLLEEVLATAADGGGGGGTEAVAAALAELALPQLLCVVSNPMLSDAAMPLVAGIIRRSLPEALPPAALAAAEAAAAAAQPLPPTLRAAPALLAAVRSVLDEAGDASTQAEACGLDAVLALGQSRGGAQLVLVDEAVTRGLCERALGRSPHPELRCAALHAVAAVAGLERAGEERCRAAALLPAQAEDALRRGVFGACGLKRPGEVLLALLGQPFAESRVAAYRCLAALALRAWFAVEVVTTPDLLQRITNADSESGATACQWRHAAAAAIWATLAAAGRGELSAGEEALAATLTAPSMVERVRSAVAGGPYGVDGGAGGAAAAEAAARMHNEHHVATRGGGGGV</sequence>
<dbReference type="EMBL" id="JAEHOE010000021">
    <property type="protein sequence ID" value="KAG2496066.1"/>
    <property type="molecule type" value="Genomic_DNA"/>
</dbReference>
<evidence type="ECO:0000313" key="2">
    <source>
        <dbReference type="EMBL" id="KAG2496066.1"/>
    </source>
</evidence>
<keyword evidence="3" id="KW-1185">Reference proteome</keyword>
<dbReference type="PANTHER" id="PTHR13554:SF10">
    <property type="entry name" value="26S PROTEASOME NON-ATPASE REGULATORY SUBUNIT 5"/>
    <property type="match status" value="1"/>
</dbReference>
<accession>A0A835Y4X8</accession>
<dbReference type="InterPro" id="IPR019538">
    <property type="entry name" value="PSMD5"/>
</dbReference>
<evidence type="ECO:0000313" key="3">
    <source>
        <dbReference type="Proteomes" id="UP000612055"/>
    </source>
</evidence>